<dbReference type="InterPro" id="IPR031127">
    <property type="entry name" value="E3_UB_ligase_RBR"/>
</dbReference>
<reference evidence="11 13" key="3">
    <citation type="journal article" date="2015" name="BMC Genomics">
        <title>The completed genome sequence of the pathogenic ascomycete fungus Fusarium graminearum.</title>
        <authorList>
            <person name="King R."/>
            <person name="Urban M."/>
            <person name="Hammond-Kosack M.C."/>
            <person name="Hassani-Pak K."/>
            <person name="Hammond-Kosack K.E."/>
        </authorList>
    </citation>
    <scope>NUCLEOTIDE SEQUENCE [LARGE SCALE GENOMIC DNA]</scope>
    <source>
        <strain evidence="13">ATCC MYA-4620 / CBS 123657 / FGSC 9075 / NRRL 31084 / PH-1</strain>
        <strain evidence="11">PH-1</strain>
    </source>
</reference>
<evidence type="ECO:0000256" key="4">
    <source>
        <dbReference type="ARBA" id="ARBA00022723"/>
    </source>
</evidence>
<dbReference type="InParanoid" id="I1S6P7"/>
<dbReference type="EnsemblFungi" id="CEF77793">
    <property type="protein sequence ID" value="CEF77793"/>
    <property type="gene ID" value="FGRRES_12520"/>
</dbReference>
<dbReference type="STRING" id="229533.I1S6P7"/>
<evidence type="ECO:0000256" key="7">
    <source>
        <dbReference type="ARBA" id="ARBA00022786"/>
    </source>
</evidence>
<gene>
    <name evidence="11" type="ORF">FGRAMPH1_01T11981</name>
</gene>
<accession>A0A098DFU7</accession>
<dbReference type="Proteomes" id="UP000070720">
    <property type="component" value="Chromosome 2"/>
</dbReference>
<name>I1S6P7_GIBZE</name>
<evidence type="ECO:0000256" key="2">
    <source>
        <dbReference type="ARBA" id="ARBA00012251"/>
    </source>
</evidence>
<evidence type="ECO:0000259" key="10">
    <source>
        <dbReference type="PROSITE" id="PS51873"/>
    </source>
</evidence>
<reference evidence="12 13" key="1">
    <citation type="journal article" date="2007" name="Science">
        <title>The Fusarium graminearum genome reveals a link between localized polymorphism and pathogen specialization.</title>
        <authorList>
            <person name="Cuomo C.A."/>
            <person name="Gueldener U."/>
            <person name="Xu J.-R."/>
            <person name="Trail F."/>
            <person name="Turgeon B.G."/>
            <person name="Di Pietro A."/>
            <person name="Walton J.D."/>
            <person name="Ma L.-J."/>
            <person name="Baker S.E."/>
            <person name="Rep M."/>
            <person name="Adam G."/>
            <person name="Antoniw J."/>
            <person name="Baldwin T."/>
            <person name="Calvo S.E."/>
            <person name="Chang Y.-L."/>
            <person name="DeCaprio D."/>
            <person name="Gale L.R."/>
            <person name="Gnerre S."/>
            <person name="Goswami R.S."/>
            <person name="Hammond-Kosack K."/>
            <person name="Harris L.J."/>
            <person name="Hilburn K."/>
            <person name="Kennell J.C."/>
            <person name="Kroken S."/>
            <person name="Magnuson J.K."/>
            <person name="Mannhaupt G."/>
            <person name="Mauceli E.W."/>
            <person name="Mewes H.-W."/>
            <person name="Mitterbauer R."/>
            <person name="Muehlbauer G."/>
            <person name="Muensterkoetter M."/>
            <person name="Nelson D."/>
            <person name="O'Donnell K."/>
            <person name="Ouellet T."/>
            <person name="Qi W."/>
            <person name="Quesneville H."/>
            <person name="Roncero M.I.G."/>
            <person name="Seong K.-Y."/>
            <person name="Tetko I.V."/>
            <person name="Urban M."/>
            <person name="Waalwijk C."/>
            <person name="Ward T.J."/>
            <person name="Yao J."/>
            <person name="Birren B.W."/>
            <person name="Kistler H.C."/>
        </authorList>
    </citation>
    <scope>NUCLEOTIDE SEQUENCE [LARGE SCALE GENOMIC DNA]</scope>
    <source>
        <strain evidence="13">ATCC MYA-4620 / CBS 123657 / FGSC 9075 / NRRL 31084 / PH-1</strain>
        <strain evidence="12">PH-1 / ATCC MYA-4620 / FGSC 9075 / NRRL 31084</strain>
    </source>
</reference>
<dbReference type="InterPro" id="IPR044066">
    <property type="entry name" value="TRIAD_supradom"/>
</dbReference>
<accession>I1S6P7</accession>
<comment type="catalytic activity">
    <reaction evidence="1">
        <text>[E2 ubiquitin-conjugating enzyme]-S-ubiquitinyl-L-cysteine + [acceptor protein]-L-lysine = [E2 ubiquitin-conjugating enzyme]-L-cysteine + [acceptor protein]-N(6)-ubiquitinyl-L-lysine.</text>
        <dbReference type="EC" id="2.3.2.31"/>
    </reaction>
</comment>
<dbReference type="SUPFAM" id="SSF57850">
    <property type="entry name" value="RING/U-box"/>
    <property type="match status" value="1"/>
</dbReference>
<reference evidence="12 13" key="2">
    <citation type="journal article" date="2010" name="Nature">
        <title>Comparative genomics reveals mobile pathogenicity chromosomes in Fusarium.</title>
        <authorList>
            <person name="Ma L.J."/>
            <person name="van der Does H.C."/>
            <person name="Borkovich K.A."/>
            <person name="Coleman J.J."/>
            <person name="Daboussi M.J."/>
            <person name="Di Pietro A."/>
            <person name="Dufresne M."/>
            <person name="Freitag M."/>
            <person name="Grabherr M."/>
            <person name="Henrissat B."/>
            <person name="Houterman P.M."/>
            <person name="Kang S."/>
            <person name="Shim W.B."/>
            <person name="Woloshuk C."/>
            <person name="Xie X."/>
            <person name="Xu J.R."/>
            <person name="Antoniw J."/>
            <person name="Baker S.E."/>
            <person name="Bluhm B.H."/>
            <person name="Breakspear A."/>
            <person name="Brown D.W."/>
            <person name="Butchko R.A."/>
            <person name="Chapman S."/>
            <person name="Coulson R."/>
            <person name="Coutinho P.M."/>
            <person name="Danchin E.G."/>
            <person name="Diener A."/>
            <person name="Gale L.R."/>
            <person name="Gardiner D.M."/>
            <person name="Goff S."/>
            <person name="Hammond-Kosack K.E."/>
            <person name="Hilburn K."/>
            <person name="Hua-Van A."/>
            <person name="Jonkers W."/>
            <person name="Kazan K."/>
            <person name="Kodira C.D."/>
            <person name="Koehrsen M."/>
            <person name="Kumar L."/>
            <person name="Lee Y.H."/>
            <person name="Li L."/>
            <person name="Manners J.M."/>
            <person name="Miranda-Saavedra D."/>
            <person name="Mukherjee M."/>
            <person name="Park G."/>
            <person name="Park J."/>
            <person name="Park S.Y."/>
            <person name="Proctor R.H."/>
            <person name="Regev A."/>
            <person name="Ruiz-Roldan M.C."/>
            <person name="Sain D."/>
            <person name="Sakthikumar S."/>
            <person name="Sykes S."/>
            <person name="Schwartz D.C."/>
            <person name="Turgeon B.G."/>
            <person name="Wapinski I."/>
            <person name="Yoder O."/>
            <person name="Young S."/>
            <person name="Zeng Q."/>
            <person name="Zhou S."/>
            <person name="Galagan J."/>
            <person name="Cuomo C.A."/>
            <person name="Kistler H.C."/>
            <person name="Rep M."/>
        </authorList>
    </citation>
    <scope>GENOME REANNOTATION</scope>
    <source>
        <strain evidence="13">ATCC MYA-4620 / CBS 123657 / FGSC 9075 / NRRL 31084 / PH-1</strain>
        <strain evidence="12">PH-1 / ATCC MYA-4620 / FGSC 9075 / NRRL 31084</strain>
    </source>
</reference>
<keyword evidence="8" id="KW-0862">Zinc</keyword>
<protein>
    <recommendedName>
        <fullName evidence="2">RBR-type E3 ubiquitin transferase</fullName>
        <ecNumber evidence="2">2.3.2.31</ecNumber>
    </recommendedName>
</protein>
<keyword evidence="5" id="KW-0677">Repeat</keyword>
<evidence type="ECO:0000256" key="9">
    <source>
        <dbReference type="SAM" id="Phobius"/>
    </source>
</evidence>
<dbReference type="PANTHER" id="PTHR11685">
    <property type="entry name" value="RBR FAMILY RING FINGER AND IBR DOMAIN-CONTAINING"/>
    <property type="match status" value="1"/>
</dbReference>
<dbReference type="PROSITE" id="PS51873">
    <property type="entry name" value="TRIAD"/>
    <property type="match status" value="1"/>
</dbReference>
<feature type="domain" description="RING-type" evidence="10">
    <location>
        <begin position="49"/>
        <end position="254"/>
    </location>
</feature>
<dbReference type="CDD" id="cd20335">
    <property type="entry name" value="BRcat_RBR"/>
    <property type="match status" value="1"/>
</dbReference>
<dbReference type="KEGG" id="fgr:FGSG_12520"/>
<evidence type="ECO:0000256" key="8">
    <source>
        <dbReference type="ARBA" id="ARBA00022833"/>
    </source>
</evidence>
<dbReference type="GO" id="GO:0061630">
    <property type="term" value="F:ubiquitin protein ligase activity"/>
    <property type="evidence" value="ECO:0007669"/>
    <property type="project" value="UniProtKB-EC"/>
</dbReference>
<keyword evidence="7" id="KW-0833">Ubl conjugation pathway</keyword>
<evidence type="ECO:0000256" key="6">
    <source>
        <dbReference type="ARBA" id="ARBA00022771"/>
    </source>
</evidence>
<dbReference type="AlphaFoldDB" id="I1S6P7"/>
<dbReference type="CDD" id="cd22584">
    <property type="entry name" value="Rcat_RBR_unk"/>
    <property type="match status" value="1"/>
</dbReference>
<sequence length="299" mass="33901">MDISSLLPAGATDEVLIYILRSLNHGDLPDSMSGQTESSIWASSRNESQTTECIACNNQFPPLALFKPSCSHEYCRAYLVGLVRSSLQDESLFPPKCCGQTIPIKQGRWFSPQLVGQFQAKKLEFDTPNRTYCSEPSCSTFIPPVFIAGEIAICPRCNRRTCIHCKGSHHTGVCPSDTASQQFLQLAVQNGWQQCYSCHRVVELDTGCYHMSMFFIIFGYVFALLIYIKACHCRAEFCYLCGKRWKLCSCPQWDEDRLIRQANAVVDRDDNADRMDAAMRQAHVEEERVNLMENHECPH</sequence>
<dbReference type="RefSeq" id="XP_011322710.1">
    <property type="nucleotide sequence ID" value="XM_011324408.1"/>
</dbReference>
<dbReference type="eggNOG" id="KOG1812">
    <property type="taxonomic scope" value="Eukaryota"/>
</dbReference>
<organism evidence="11 13">
    <name type="scientific">Gibberella zeae (strain ATCC MYA-4620 / CBS 123657 / FGSC 9075 / NRRL 31084 / PH-1)</name>
    <name type="common">Wheat head blight fungus</name>
    <name type="synonym">Fusarium graminearum</name>
    <dbReference type="NCBI Taxonomy" id="229533"/>
    <lineage>
        <taxon>Eukaryota</taxon>
        <taxon>Fungi</taxon>
        <taxon>Dikarya</taxon>
        <taxon>Ascomycota</taxon>
        <taxon>Pezizomycotina</taxon>
        <taxon>Sordariomycetes</taxon>
        <taxon>Hypocreomycetidae</taxon>
        <taxon>Hypocreales</taxon>
        <taxon>Nectriaceae</taxon>
        <taxon>Fusarium</taxon>
    </lineage>
</organism>
<keyword evidence="9" id="KW-0812">Transmembrane</keyword>
<evidence type="ECO:0000313" key="12">
    <source>
        <dbReference type="EnsemblFungi" id="CEF77793"/>
    </source>
</evidence>
<dbReference type="EMBL" id="HG970333">
    <property type="protein sequence ID" value="CEF77793.1"/>
    <property type="molecule type" value="Genomic_DNA"/>
</dbReference>
<feature type="transmembrane region" description="Helical" evidence="9">
    <location>
        <begin position="209"/>
        <end position="228"/>
    </location>
</feature>
<evidence type="ECO:0000256" key="5">
    <source>
        <dbReference type="ARBA" id="ARBA00022737"/>
    </source>
</evidence>
<keyword evidence="4" id="KW-0479">Metal-binding</keyword>
<reference evidence="12" key="4">
    <citation type="submission" date="2017-01" db="UniProtKB">
        <authorList>
            <consortium name="EnsemblFungi"/>
        </authorList>
    </citation>
    <scope>IDENTIFICATION</scope>
    <source>
        <strain evidence="12">PH-1 / ATCC MYA-4620 / FGSC 9075 / NRRL 31084</strain>
    </source>
</reference>
<evidence type="ECO:0000313" key="11">
    <source>
        <dbReference type="EMBL" id="CEF77793.1"/>
    </source>
</evidence>
<dbReference type="FunCoup" id="I1S6P7">
    <property type="interactions" value="184"/>
</dbReference>
<dbReference type="GO" id="GO:0016567">
    <property type="term" value="P:protein ubiquitination"/>
    <property type="evidence" value="ECO:0007669"/>
    <property type="project" value="InterPro"/>
</dbReference>
<keyword evidence="13" id="KW-1185">Reference proteome</keyword>
<dbReference type="OrthoDB" id="10009520at2759"/>
<evidence type="ECO:0000256" key="3">
    <source>
        <dbReference type="ARBA" id="ARBA00022679"/>
    </source>
</evidence>
<dbReference type="EC" id="2.3.2.31" evidence="2"/>
<keyword evidence="6" id="KW-0863">Zinc-finger</keyword>
<keyword evidence="9" id="KW-0472">Membrane</keyword>
<dbReference type="GO" id="GO:0008270">
    <property type="term" value="F:zinc ion binding"/>
    <property type="evidence" value="ECO:0007669"/>
    <property type="project" value="UniProtKB-KW"/>
</dbReference>
<keyword evidence="3" id="KW-0808">Transferase</keyword>
<evidence type="ECO:0000256" key="1">
    <source>
        <dbReference type="ARBA" id="ARBA00001798"/>
    </source>
</evidence>
<evidence type="ECO:0000313" key="13">
    <source>
        <dbReference type="Proteomes" id="UP000070720"/>
    </source>
</evidence>
<keyword evidence="9" id="KW-1133">Transmembrane helix</keyword>
<dbReference type="HOGENOM" id="CLU_022048_1_0_1"/>
<dbReference type="InterPro" id="IPR002867">
    <property type="entry name" value="IBR_dom"/>
</dbReference>
<dbReference type="Pfam" id="PF01485">
    <property type="entry name" value="IBR"/>
    <property type="match status" value="1"/>
</dbReference>
<dbReference type="VEuPathDB" id="FungiDB:FGRAMPH1_01G11981"/>
<proteinExistence type="predicted"/>
<dbReference type="Gene3D" id="1.20.120.1750">
    <property type="match status" value="1"/>
</dbReference>